<evidence type="ECO:0008006" key="7">
    <source>
        <dbReference type="Google" id="ProtNLM"/>
    </source>
</evidence>
<protein>
    <recommendedName>
        <fullName evidence="7">Eukaryotic translation initiation factor 4E binding protein</fullName>
    </recommendedName>
</protein>
<dbReference type="CTD" id="33569"/>
<proteinExistence type="inferred from homology"/>
<dbReference type="EnsemblMetazoa" id="XM_022800244">
    <property type="protein sequence ID" value="XP_022655979"/>
    <property type="gene ID" value="LOC111248247"/>
</dbReference>
<comment type="similarity">
    <text evidence="1">Belongs to the eIF4E-binding protein family.</text>
</comment>
<feature type="compositionally biased region" description="Acidic residues" evidence="4">
    <location>
        <begin position="102"/>
        <end position="111"/>
    </location>
</feature>
<evidence type="ECO:0000256" key="4">
    <source>
        <dbReference type="SAM" id="MobiDB-lite"/>
    </source>
</evidence>
<evidence type="ECO:0000313" key="6">
    <source>
        <dbReference type="Proteomes" id="UP000594260"/>
    </source>
</evidence>
<feature type="compositionally biased region" description="Polar residues" evidence="4">
    <location>
        <begin position="1"/>
        <end position="24"/>
    </location>
</feature>
<dbReference type="AlphaFoldDB" id="A0A7M7M7R9"/>
<organism evidence="5 6">
    <name type="scientific">Varroa destructor</name>
    <name type="common">Honeybee mite</name>
    <dbReference type="NCBI Taxonomy" id="109461"/>
    <lineage>
        <taxon>Eukaryota</taxon>
        <taxon>Metazoa</taxon>
        <taxon>Ecdysozoa</taxon>
        <taxon>Arthropoda</taxon>
        <taxon>Chelicerata</taxon>
        <taxon>Arachnida</taxon>
        <taxon>Acari</taxon>
        <taxon>Parasitiformes</taxon>
        <taxon>Mesostigmata</taxon>
        <taxon>Gamasina</taxon>
        <taxon>Dermanyssoidea</taxon>
        <taxon>Varroidae</taxon>
        <taxon>Varroa</taxon>
    </lineage>
</organism>
<evidence type="ECO:0000256" key="2">
    <source>
        <dbReference type="ARBA" id="ARBA00022845"/>
    </source>
</evidence>
<reference evidence="5" key="1">
    <citation type="submission" date="2021-01" db="UniProtKB">
        <authorList>
            <consortium name="EnsemblMetazoa"/>
        </authorList>
    </citation>
    <scope>IDENTIFICATION</scope>
</reference>
<dbReference type="GO" id="GO:0045947">
    <property type="term" value="P:negative regulation of translational initiation"/>
    <property type="evidence" value="ECO:0007669"/>
    <property type="project" value="InterPro"/>
</dbReference>
<dbReference type="Proteomes" id="UP000594260">
    <property type="component" value="Unplaced"/>
</dbReference>
<feature type="compositionally biased region" description="Low complexity" evidence="4">
    <location>
        <begin position="91"/>
        <end position="100"/>
    </location>
</feature>
<keyword evidence="3" id="KW-0652">Protein synthesis inhibitor</keyword>
<sequence>MSSAKTISIRRVTNPSQLPANYSQTPGGTLFGTTPGGTRVVYERAFLLSLQQSPLSRTPPTLPMIPGFTLPKGSPHSVSPKKTSCSPSPRAATTVSSKAAVSEDEQFAMDI</sequence>
<dbReference type="PANTHER" id="PTHR12669:SF12">
    <property type="entry name" value="EUKARYOTIC TRANSLATION INITIATION FACTOR 4E-BINDING PROTEIN"/>
    <property type="match status" value="1"/>
</dbReference>
<keyword evidence="2" id="KW-0810">Translation regulation</keyword>
<dbReference type="GeneID" id="111248247"/>
<dbReference type="FunCoup" id="A0A7M7M7R9">
    <property type="interactions" value="62"/>
</dbReference>
<feature type="region of interest" description="Disordered" evidence="4">
    <location>
        <begin position="1"/>
        <end position="32"/>
    </location>
</feature>
<dbReference type="InterPro" id="IPR008606">
    <property type="entry name" value="EIF4EBP"/>
</dbReference>
<evidence type="ECO:0000256" key="3">
    <source>
        <dbReference type="ARBA" id="ARBA00023193"/>
    </source>
</evidence>
<accession>A0A7M7M7R9</accession>
<dbReference type="Pfam" id="PF05456">
    <property type="entry name" value="eIF_4EBP"/>
    <property type="match status" value="1"/>
</dbReference>
<dbReference type="OMA" id="DEHPQFE"/>
<feature type="compositionally biased region" description="Polar residues" evidence="4">
    <location>
        <begin position="76"/>
        <end position="87"/>
    </location>
</feature>
<evidence type="ECO:0000313" key="5">
    <source>
        <dbReference type="EnsemblMetazoa" id="XP_022655979"/>
    </source>
</evidence>
<dbReference type="OrthoDB" id="19729at2759"/>
<evidence type="ECO:0000256" key="1">
    <source>
        <dbReference type="ARBA" id="ARBA00005480"/>
    </source>
</evidence>
<dbReference type="KEGG" id="vde:111248247"/>
<dbReference type="GO" id="GO:0005737">
    <property type="term" value="C:cytoplasm"/>
    <property type="evidence" value="ECO:0007669"/>
    <property type="project" value="TreeGrafter"/>
</dbReference>
<dbReference type="GO" id="GO:0008190">
    <property type="term" value="F:eukaryotic initiation factor 4E binding"/>
    <property type="evidence" value="ECO:0007669"/>
    <property type="project" value="InterPro"/>
</dbReference>
<dbReference type="PANTHER" id="PTHR12669">
    <property type="entry name" value="EUKARYOTIC TRANSLATION INITIATION FACTOR 4E-BINDING PROTEIN"/>
    <property type="match status" value="1"/>
</dbReference>
<feature type="region of interest" description="Disordered" evidence="4">
    <location>
        <begin position="55"/>
        <end position="111"/>
    </location>
</feature>
<name>A0A7M7M7R9_VARDE</name>
<dbReference type="InParanoid" id="A0A7M7M7R9"/>
<keyword evidence="6" id="KW-1185">Reference proteome</keyword>
<dbReference type="RefSeq" id="XP_022655979.1">
    <property type="nucleotide sequence ID" value="XM_022800244.1"/>
</dbReference>